<proteinExistence type="predicted"/>
<dbReference type="EMBL" id="BMKX01000001">
    <property type="protein sequence ID" value="GGJ46711.1"/>
    <property type="molecule type" value="Genomic_DNA"/>
</dbReference>
<dbReference type="PANTHER" id="PTHR30154:SF34">
    <property type="entry name" value="TRANSCRIPTIONAL REGULATOR AZLB"/>
    <property type="match status" value="1"/>
</dbReference>
<evidence type="ECO:0000256" key="2">
    <source>
        <dbReference type="ARBA" id="ARBA00023125"/>
    </source>
</evidence>
<dbReference type="Pfam" id="PF01037">
    <property type="entry name" value="AsnC_trans_reg"/>
    <property type="match status" value="1"/>
</dbReference>
<dbReference type="Gene3D" id="1.10.10.10">
    <property type="entry name" value="Winged helix-like DNA-binding domain superfamily/Winged helix DNA-binding domain"/>
    <property type="match status" value="2"/>
</dbReference>
<dbReference type="Gene3D" id="3.30.70.920">
    <property type="match status" value="1"/>
</dbReference>
<dbReference type="InterPro" id="IPR000485">
    <property type="entry name" value="AsnC-type_HTH_dom"/>
</dbReference>
<reference evidence="6" key="1">
    <citation type="journal article" date="2019" name="Int. J. Syst. Evol. Microbiol.">
        <title>The Global Catalogue of Microorganisms (GCM) 10K type strain sequencing project: providing services to taxonomists for standard genome sequencing and annotation.</title>
        <authorList>
            <consortium name="The Broad Institute Genomics Platform"/>
            <consortium name="The Broad Institute Genome Sequencing Center for Infectious Disease"/>
            <person name="Wu L."/>
            <person name="Ma J."/>
        </authorList>
    </citation>
    <scope>NUCLEOTIDE SEQUENCE [LARGE SCALE GENOMIC DNA]</scope>
    <source>
        <strain evidence="6">CGMCC 1.3685</strain>
    </source>
</reference>
<gene>
    <name evidence="5" type="ORF">GCM10007173_01630</name>
</gene>
<dbReference type="GeneID" id="303302581"/>
<dbReference type="InterPro" id="IPR036388">
    <property type="entry name" value="WH-like_DNA-bd_sf"/>
</dbReference>
<dbReference type="RefSeq" id="WP_096255739.1">
    <property type="nucleotide sequence ID" value="NZ_BMKX01000001.1"/>
</dbReference>
<keyword evidence="3" id="KW-0804">Transcription</keyword>
<dbReference type="InterPro" id="IPR019888">
    <property type="entry name" value="Tscrpt_reg_AsnC-like"/>
</dbReference>
<dbReference type="SUPFAM" id="SSF46785">
    <property type="entry name" value="Winged helix' DNA-binding domain"/>
    <property type="match status" value="1"/>
</dbReference>
<dbReference type="InterPro" id="IPR019887">
    <property type="entry name" value="Tscrpt_reg_AsnC/Lrp_C"/>
</dbReference>
<sequence>MEQNDEFNELERKIVIALQADGRATWRKIAQVFGEPERTVARYGQALLASSKISVAAIQHRTGSLVAAFTCAPGTVRVACEALAQRTDTSFSYMVTGQSDVVTELHYDGDLAEILTMQLPATPGINALAVYPILKYFKTIRAWRAEPLPEAAERALRPASGGELTEWNPTAGLTENDKLIIEVLRKDGRASVDTISRQVKMSESSVARRVDWLLRGEHISIRTLVEPALLGYPVEALLWVQTSPQSVEQLGQRLRLLPEVRYAAAVAGDAQLIVDVTVRTQKDLYRFISDTQWGEMVQLKTAMVLSARKRGGKLFAV</sequence>
<dbReference type="PANTHER" id="PTHR30154">
    <property type="entry name" value="LEUCINE-RESPONSIVE REGULATORY PROTEIN"/>
    <property type="match status" value="1"/>
</dbReference>
<dbReference type="InterPro" id="IPR011008">
    <property type="entry name" value="Dimeric_a/b-barrel"/>
</dbReference>
<comment type="caution">
    <text evidence="5">The sequence shown here is derived from an EMBL/GenBank/DDBJ whole genome shotgun (WGS) entry which is preliminary data.</text>
</comment>
<dbReference type="InterPro" id="IPR036390">
    <property type="entry name" value="WH_DNA-bd_sf"/>
</dbReference>
<dbReference type="SUPFAM" id="SSF54909">
    <property type="entry name" value="Dimeric alpha+beta barrel"/>
    <property type="match status" value="1"/>
</dbReference>
<evidence type="ECO:0000256" key="3">
    <source>
        <dbReference type="ARBA" id="ARBA00023163"/>
    </source>
</evidence>
<dbReference type="PROSITE" id="PS50956">
    <property type="entry name" value="HTH_ASNC_2"/>
    <property type="match status" value="1"/>
</dbReference>
<name>A0ABQ2D5B5_9MICC</name>
<dbReference type="Proteomes" id="UP000606115">
    <property type="component" value="Unassembled WGS sequence"/>
</dbReference>
<organism evidence="5 6">
    <name type="scientific">Glutamicibacter ardleyensis</name>
    <dbReference type="NCBI Taxonomy" id="225894"/>
    <lineage>
        <taxon>Bacteria</taxon>
        <taxon>Bacillati</taxon>
        <taxon>Actinomycetota</taxon>
        <taxon>Actinomycetes</taxon>
        <taxon>Micrococcales</taxon>
        <taxon>Micrococcaceae</taxon>
        <taxon>Glutamicibacter</taxon>
    </lineage>
</organism>
<dbReference type="Pfam" id="PF13404">
    <property type="entry name" value="HTH_AsnC-type"/>
    <property type="match status" value="1"/>
</dbReference>
<evidence type="ECO:0000313" key="6">
    <source>
        <dbReference type="Proteomes" id="UP000606115"/>
    </source>
</evidence>
<protein>
    <recommendedName>
        <fullName evidence="4">HTH asnC-type domain-containing protein</fullName>
    </recommendedName>
</protein>
<keyword evidence="6" id="KW-1185">Reference proteome</keyword>
<feature type="domain" description="HTH asnC-type" evidence="4">
    <location>
        <begin position="173"/>
        <end position="233"/>
    </location>
</feature>
<dbReference type="SMART" id="SM00344">
    <property type="entry name" value="HTH_ASNC"/>
    <property type="match status" value="1"/>
</dbReference>
<accession>A0ABQ2D5B5</accession>
<evidence type="ECO:0000313" key="5">
    <source>
        <dbReference type="EMBL" id="GGJ46711.1"/>
    </source>
</evidence>
<evidence type="ECO:0000256" key="1">
    <source>
        <dbReference type="ARBA" id="ARBA00023015"/>
    </source>
</evidence>
<keyword evidence="2" id="KW-0238">DNA-binding</keyword>
<evidence type="ECO:0000259" key="4">
    <source>
        <dbReference type="PROSITE" id="PS50956"/>
    </source>
</evidence>
<keyword evidence="1" id="KW-0805">Transcription regulation</keyword>